<evidence type="ECO:0000313" key="3">
    <source>
        <dbReference type="Proteomes" id="UP000002532"/>
    </source>
</evidence>
<feature type="chain" id="PRO_5002601198" description="Membrane associated protein" evidence="1">
    <location>
        <begin position="22"/>
        <end position="163"/>
    </location>
</feature>
<dbReference type="EMBL" id="CP000051">
    <property type="protein sequence ID" value="AAX51076.1"/>
    <property type="molecule type" value="Genomic_DNA"/>
</dbReference>
<organism evidence="2 3">
    <name type="scientific">Chlamydia trachomatis serovar A (strain ATCC VR-571B / DSM 19440 / HAR-13)</name>
    <dbReference type="NCBI Taxonomy" id="315277"/>
    <lineage>
        <taxon>Bacteria</taxon>
        <taxon>Pseudomonadati</taxon>
        <taxon>Chlamydiota</taxon>
        <taxon>Chlamydiia</taxon>
        <taxon>Chlamydiales</taxon>
        <taxon>Chlamydiaceae</taxon>
        <taxon>Chlamydia/Chlamydophila group</taxon>
        <taxon>Chlamydia</taxon>
    </lineage>
</organism>
<dbReference type="RefSeq" id="WP_009872177.1">
    <property type="nucleotide sequence ID" value="NC_007429.1"/>
</dbReference>
<keyword evidence="3" id="KW-1185">Reference proteome</keyword>
<proteinExistence type="predicted"/>
<reference evidence="2 3" key="1">
    <citation type="journal article" date="2005" name="Infect. Immun.">
        <title>Comparative genomic analysis of Chlamydia trachomatis oculotropic and genitotropic strains.</title>
        <authorList>
            <person name="Carlson J.H."/>
            <person name="Porcella S.F."/>
            <person name="McClarty G."/>
            <person name="Caldwell H.D."/>
        </authorList>
    </citation>
    <scope>NUCLEOTIDE SEQUENCE [LARGE SCALE GENOMIC DNA]</scope>
    <source>
        <strain evidence="3">ATCC VR-571B / DSM 19440 / HAR-13</strain>
    </source>
</reference>
<feature type="signal peptide" evidence="1">
    <location>
        <begin position="1"/>
        <end position="21"/>
    </location>
</feature>
<protein>
    <recommendedName>
        <fullName evidence="4">Membrane associated protein</fullName>
    </recommendedName>
</protein>
<evidence type="ECO:0008006" key="4">
    <source>
        <dbReference type="Google" id="ProtNLM"/>
    </source>
</evidence>
<name>A0A0H2X1T1_CHLTA</name>
<dbReference type="KEGG" id="cta:CTA_0866"/>
<dbReference type="HOGENOM" id="CLU_1560209_0_0_0"/>
<evidence type="ECO:0000313" key="2">
    <source>
        <dbReference type="EMBL" id="AAX51076.1"/>
    </source>
</evidence>
<sequence length="163" mass="17818">MRFLLALFSLILVLPATEAFSTEDKQCQQEAEEDCSQVADTCVFYSYAEGLEHARDEGKLTLVVLLDTSGYSFETLADAAHAMESSLLSTFADFVVLSRREAVPLIYPPVPDPMVGEIALFLEAFSDQTFPSQPVIVTLAIGASSAEIMDITEIPSINPEFVE</sequence>
<dbReference type="Proteomes" id="UP000002532">
    <property type="component" value="Chromosome"/>
</dbReference>
<gene>
    <name evidence="2" type="ordered locus">CTA_0866</name>
</gene>
<evidence type="ECO:0000256" key="1">
    <source>
        <dbReference type="SAM" id="SignalP"/>
    </source>
</evidence>
<accession>A0A0H2X1T1</accession>
<keyword evidence="1" id="KW-0732">Signal</keyword>
<dbReference type="AlphaFoldDB" id="A0A0H2X1T1"/>